<keyword evidence="7 8" id="KW-0238">DNA-binding</keyword>
<dbReference type="SUPFAM" id="SSF52540">
    <property type="entry name" value="P-loop containing nucleoside triphosphate hydrolases"/>
    <property type="match status" value="1"/>
</dbReference>
<dbReference type="RefSeq" id="WP_061418787.1">
    <property type="nucleotide sequence ID" value="NZ_KQ969038.1"/>
</dbReference>
<evidence type="ECO:0000256" key="4">
    <source>
        <dbReference type="ARBA" id="ARBA00022741"/>
    </source>
</evidence>
<dbReference type="Gene3D" id="3.30.300.180">
    <property type="match status" value="1"/>
</dbReference>
<feature type="region of interest" description="Domain IV, binds dsDNA" evidence="8">
    <location>
        <begin position="332"/>
        <end position="453"/>
    </location>
</feature>
<dbReference type="FunFam" id="3.40.50.300:FF:000668">
    <property type="entry name" value="Chromosomal replication initiator protein DnaA"/>
    <property type="match status" value="1"/>
</dbReference>
<dbReference type="InterPro" id="IPR013159">
    <property type="entry name" value="DnaA_C"/>
</dbReference>
<dbReference type="FunFam" id="1.10.8.60:FF:000129">
    <property type="entry name" value="Chromosomal replication initiator protein DnaA"/>
    <property type="match status" value="1"/>
</dbReference>
<dbReference type="InterPro" id="IPR001957">
    <property type="entry name" value="Chromosome_initiator_DnaA"/>
</dbReference>
<organism evidence="14 15">
    <name type="scientific">Streptococcus oralis</name>
    <dbReference type="NCBI Taxonomy" id="1303"/>
    <lineage>
        <taxon>Bacteria</taxon>
        <taxon>Bacillati</taxon>
        <taxon>Bacillota</taxon>
        <taxon>Bacilli</taxon>
        <taxon>Lactobacillales</taxon>
        <taxon>Streptococcaceae</taxon>
        <taxon>Streptococcus</taxon>
    </lineage>
</organism>
<dbReference type="GO" id="GO:0005886">
    <property type="term" value="C:plasma membrane"/>
    <property type="evidence" value="ECO:0007669"/>
    <property type="project" value="TreeGrafter"/>
</dbReference>
<dbReference type="PROSITE" id="PS01008">
    <property type="entry name" value="DNAA"/>
    <property type="match status" value="1"/>
</dbReference>
<evidence type="ECO:0000256" key="7">
    <source>
        <dbReference type="ARBA" id="ARBA00023125"/>
    </source>
</evidence>
<dbReference type="SMART" id="SM00382">
    <property type="entry name" value="AAA"/>
    <property type="match status" value="1"/>
</dbReference>
<keyword evidence="6 8" id="KW-0446">Lipid-binding</keyword>
<evidence type="ECO:0000256" key="8">
    <source>
        <dbReference type="HAMAP-Rule" id="MF_00377"/>
    </source>
</evidence>
<gene>
    <name evidence="8" type="primary">dnaA</name>
    <name evidence="14" type="ORF">SORDD05_01581</name>
</gene>
<dbReference type="InterPro" id="IPR018312">
    <property type="entry name" value="Chromosome_initiator_DnaA_CS"/>
</dbReference>
<dbReference type="InterPro" id="IPR027417">
    <property type="entry name" value="P-loop_NTPase"/>
</dbReference>
<keyword evidence="5 8" id="KW-0067">ATP-binding</keyword>
<evidence type="ECO:0000313" key="15">
    <source>
        <dbReference type="Proteomes" id="UP000070541"/>
    </source>
</evidence>
<comment type="caution">
    <text evidence="14">The sequence shown here is derived from an EMBL/GenBank/DDBJ whole genome shotgun (WGS) entry which is preliminary data.</text>
</comment>
<feature type="domain" description="AAA+ ATPase" evidence="12">
    <location>
        <begin position="147"/>
        <end position="279"/>
    </location>
</feature>
<evidence type="ECO:0000259" key="13">
    <source>
        <dbReference type="SMART" id="SM00760"/>
    </source>
</evidence>
<comment type="domain">
    <text evidence="8">Domain I is involved in oligomerization and binding regulators, domain II is flexibile and of varying length in different bacteria, domain III forms the AAA+ region, while domain IV binds dsDNA.</text>
</comment>
<dbReference type="Gene3D" id="1.10.1750.10">
    <property type="match status" value="1"/>
</dbReference>
<evidence type="ECO:0000256" key="1">
    <source>
        <dbReference type="ARBA" id="ARBA00006583"/>
    </source>
</evidence>
<dbReference type="InterPro" id="IPR013317">
    <property type="entry name" value="DnaA_dom"/>
</dbReference>
<dbReference type="GO" id="GO:0003688">
    <property type="term" value="F:DNA replication origin binding"/>
    <property type="evidence" value="ECO:0007669"/>
    <property type="project" value="UniProtKB-UniRule"/>
</dbReference>
<evidence type="ECO:0000256" key="10">
    <source>
        <dbReference type="RuleBase" id="RU000577"/>
    </source>
</evidence>
<dbReference type="InterPro" id="IPR010921">
    <property type="entry name" value="Trp_repressor/repl_initiator"/>
</dbReference>
<comment type="similarity">
    <text evidence="1 8 11">Belongs to the DnaA family.</text>
</comment>
<feature type="binding site" evidence="8">
    <location>
        <position position="158"/>
    </location>
    <ligand>
        <name>ATP</name>
        <dbReference type="ChEBI" id="CHEBI:30616"/>
    </ligand>
</feature>
<dbReference type="CDD" id="cd00009">
    <property type="entry name" value="AAA"/>
    <property type="match status" value="1"/>
</dbReference>
<dbReference type="Pfam" id="PF08299">
    <property type="entry name" value="Bac_DnaA_C"/>
    <property type="match status" value="1"/>
</dbReference>
<comment type="caution">
    <text evidence="8">Lacks conserved residue(s) required for the propagation of feature annotation.</text>
</comment>
<evidence type="ECO:0000313" key="14">
    <source>
        <dbReference type="EMBL" id="KXT59586.1"/>
    </source>
</evidence>
<keyword evidence="3 8" id="KW-0235">DNA replication</keyword>
<dbReference type="Pfam" id="PF00308">
    <property type="entry name" value="Bac_DnaA"/>
    <property type="match status" value="1"/>
</dbReference>
<evidence type="ECO:0000256" key="9">
    <source>
        <dbReference type="NCBIfam" id="TIGR00362"/>
    </source>
</evidence>
<dbReference type="FunFam" id="1.10.1750.10:FF:000002">
    <property type="entry name" value="Chromosomal replication initiator protein DnaA"/>
    <property type="match status" value="1"/>
</dbReference>
<evidence type="ECO:0000256" key="11">
    <source>
        <dbReference type="RuleBase" id="RU004227"/>
    </source>
</evidence>
<dbReference type="InterPro" id="IPR020591">
    <property type="entry name" value="Chromosome_initiator_DnaA-like"/>
</dbReference>
<dbReference type="PATRIC" id="fig|1303.76.peg.1645"/>
<feature type="domain" description="Chromosomal replication initiator DnaA C-terminal" evidence="13">
    <location>
        <begin position="362"/>
        <end position="431"/>
    </location>
</feature>
<dbReference type="GO" id="GO:0005737">
    <property type="term" value="C:cytoplasm"/>
    <property type="evidence" value="ECO:0007669"/>
    <property type="project" value="UniProtKB-SubCell"/>
</dbReference>
<proteinExistence type="inferred from homology"/>
<comment type="subcellular location">
    <subcellularLocation>
        <location evidence="8">Cytoplasm</location>
    </subcellularLocation>
</comment>
<evidence type="ECO:0000256" key="5">
    <source>
        <dbReference type="ARBA" id="ARBA00022840"/>
    </source>
</evidence>
<dbReference type="PRINTS" id="PR00051">
    <property type="entry name" value="DNAA"/>
</dbReference>
<evidence type="ECO:0000256" key="3">
    <source>
        <dbReference type="ARBA" id="ARBA00022705"/>
    </source>
</evidence>
<comment type="subunit">
    <text evidence="8">Oligomerizes as a right-handed, spiral filament on DNA at oriC.</text>
</comment>
<evidence type="ECO:0000256" key="2">
    <source>
        <dbReference type="ARBA" id="ARBA00022490"/>
    </source>
</evidence>
<dbReference type="Gene3D" id="1.10.8.60">
    <property type="match status" value="1"/>
</dbReference>
<name>A0A139M761_STROR</name>
<feature type="region of interest" description="Domain I, interacts with DnaA modulators" evidence="8">
    <location>
        <begin position="1"/>
        <end position="85"/>
    </location>
</feature>
<sequence>MKEKQFWNQILELAQERLTRSMYDFYATPAELIKVEGNVATIFLPRPEMEMVWKKQLKDIIVAAGFEVYDTEIKTQFVLTKPEEESSTYVMDSENSNHYVASQTNLAIPYSETGLKEKYTFDNFIQGDGNIWAKSAALAVSEDLALTYNPLFIYGGPGLGKTHLLNAIGNEILKNIPEARVKYIPAESFINDFLEHLRLGEMEKFKKTYRSLDLLLIDDIQSLSGKKVATQEEFFNTFNALHSNQKQIVLTSDRSPKHLEGLEERLVTRFSWGLTQNITPPDFETRIAILQSKTEHLDYNFQSDTLEYLAGQFDSNVRELEGAINDITLIARVKKIKDITIDIAAEAIRARKQDVSQLLVIPIDKIQTEVGNFYGVSVKEMKGTRRVQNIVLARQVAMYLARELTDNSLPKIGKEFGGKDHTTVIHAHAKIKSLIDEDDNLRLEIEAIKKKIK</sequence>
<feature type="binding site" evidence="8">
    <location>
        <position position="162"/>
    </location>
    <ligand>
        <name>ATP</name>
        <dbReference type="ChEBI" id="CHEBI:30616"/>
    </ligand>
</feature>
<dbReference type="GO" id="GO:0006275">
    <property type="term" value="P:regulation of DNA replication"/>
    <property type="evidence" value="ECO:0007669"/>
    <property type="project" value="UniProtKB-UniRule"/>
</dbReference>
<feature type="binding site" evidence="8">
    <location>
        <position position="161"/>
    </location>
    <ligand>
        <name>ATP</name>
        <dbReference type="ChEBI" id="CHEBI:30616"/>
    </ligand>
</feature>
<dbReference type="EMBL" id="LQOG01000035">
    <property type="protein sequence ID" value="KXT59586.1"/>
    <property type="molecule type" value="Genomic_DNA"/>
</dbReference>
<protein>
    <recommendedName>
        <fullName evidence="8 9">Chromosomal replication initiator protein DnaA</fullName>
    </recommendedName>
</protein>
<dbReference type="InterPro" id="IPR003593">
    <property type="entry name" value="AAA+_ATPase"/>
</dbReference>
<evidence type="ECO:0000256" key="6">
    <source>
        <dbReference type="ARBA" id="ARBA00023121"/>
    </source>
</evidence>
<dbReference type="SMART" id="SM00760">
    <property type="entry name" value="Bac_DnaA_C"/>
    <property type="match status" value="1"/>
</dbReference>
<keyword evidence="2 8" id="KW-0963">Cytoplasm</keyword>
<dbReference type="GO" id="GO:0005524">
    <property type="term" value="F:ATP binding"/>
    <property type="evidence" value="ECO:0007669"/>
    <property type="project" value="UniProtKB-UniRule"/>
</dbReference>
<dbReference type="Gene3D" id="3.40.50.300">
    <property type="entry name" value="P-loop containing nucleotide triphosphate hydrolases"/>
    <property type="match status" value="1"/>
</dbReference>
<dbReference type="Proteomes" id="UP000070541">
    <property type="component" value="Unassembled WGS sequence"/>
</dbReference>
<dbReference type="GO" id="GO:0006270">
    <property type="term" value="P:DNA replication initiation"/>
    <property type="evidence" value="ECO:0007669"/>
    <property type="project" value="UniProtKB-UniRule"/>
</dbReference>
<dbReference type="InterPro" id="IPR038454">
    <property type="entry name" value="DnaA_N_sf"/>
</dbReference>
<dbReference type="AlphaFoldDB" id="A0A139M761"/>
<dbReference type="GO" id="GO:0008289">
    <property type="term" value="F:lipid binding"/>
    <property type="evidence" value="ECO:0007669"/>
    <property type="project" value="UniProtKB-KW"/>
</dbReference>
<comment type="function">
    <text evidence="8 10">Plays an essential role in the initiation and regulation of chromosomal replication. ATP-DnaA binds to the origin of replication (oriC) to initiate formation of the DNA replication initiation complex once per cell cycle. Binds the DnaA box (a 9 base pair repeat at the origin) and separates the double-stranded (ds)DNA. Forms a right-handed helical filament on oriC DNA; dsDNA binds to the exterior of the filament while single-stranded (ss)DNA is stabiized in the filament's interior. The ATP-DnaA-oriC complex binds and stabilizes one strand of the AT-rich DNA unwinding element (DUE), permitting loading of DNA polymerase. After initiation quickly degrades to an ADP-DnaA complex that is not apt for DNA replication. Binds acidic phospholipids.</text>
</comment>
<dbReference type="HAMAP" id="MF_00377">
    <property type="entry name" value="DnaA_bact"/>
    <property type="match status" value="1"/>
</dbReference>
<dbReference type="NCBIfam" id="TIGR00362">
    <property type="entry name" value="DnaA"/>
    <property type="match status" value="1"/>
</dbReference>
<dbReference type="CDD" id="cd06571">
    <property type="entry name" value="Bac_DnaA_C"/>
    <property type="match status" value="1"/>
</dbReference>
<keyword evidence="4 8" id="KW-0547">Nucleotide-binding</keyword>
<dbReference type="SUPFAM" id="SSF48295">
    <property type="entry name" value="TrpR-like"/>
    <property type="match status" value="1"/>
</dbReference>
<evidence type="ECO:0000259" key="12">
    <source>
        <dbReference type="SMART" id="SM00382"/>
    </source>
</evidence>
<dbReference type="PANTHER" id="PTHR30050:SF2">
    <property type="entry name" value="CHROMOSOMAL REPLICATION INITIATOR PROTEIN DNAA"/>
    <property type="match status" value="1"/>
</dbReference>
<reference evidence="14 15" key="1">
    <citation type="submission" date="2016-01" db="EMBL/GenBank/DDBJ databases">
        <title>Highly variable Streptococcus oralis are common among viridans streptococci isolated from primates.</title>
        <authorList>
            <person name="Denapaite D."/>
            <person name="Rieger M."/>
            <person name="Koendgen S."/>
            <person name="Brueckner R."/>
            <person name="Ochigava I."/>
            <person name="Kappeler P."/>
            <person name="Maetz-Rensing K."/>
            <person name="Leendertz F."/>
            <person name="Hakenbeck R."/>
        </authorList>
    </citation>
    <scope>NUCLEOTIDE SEQUENCE [LARGE SCALE GENOMIC DNA]</scope>
    <source>
        <strain evidence="14 15">DD05</strain>
    </source>
</reference>
<feature type="binding site" evidence="8">
    <location>
        <position position="160"/>
    </location>
    <ligand>
        <name>ATP</name>
        <dbReference type="ChEBI" id="CHEBI:30616"/>
    </ligand>
</feature>
<accession>A0A139M761</accession>
<dbReference type="PANTHER" id="PTHR30050">
    <property type="entry name" value="CHROMOSOMAL REPLICATION INITIATOR PROTEIN DNAA"/>
    <property type="match status" value="1"/>
</dbReference>